<proteinExistence type="predicted"/>
<evidence type="ECO:0000313" key="2">
    <source>
        <dbReference type="Proteomes" id="UP000826725"/>
    </source>
</evidence>
<keyword evidence="2" id="KW-1185">Reference proteome</keyword>
<dbReference type="EMBL" id="AP024086">
    <property type="protein sequence ID" value="BCL60428.1"/>
    <property type="molecule type" value="Genomic_DNA"/>
</dbReference>
<dbReference type="RefSeq" id="WP_228856551.1">
    <property type="nucleotide sequence ID" value="NZ_AP024086.1"/>
</dbReference>
<evidence type="ECO:0000313" key="1">
    <source>
        <dbReference type="EMBL" id="BCL60428.1"/>
    </source>
</evidence>
<protein>
    <submittedName>
        <fullName evidence="1">Uncharacterized protein</fullName>
    </submittedName>
</protein>
<sequence>MQKQGAVNYKDGRFQPVIEKCDGCGRVVEQEGEQFCMSYLNPAAKWKLGICNFATHAKPEITVTKVRINPLKAAKRASKNK</sequence>
<gene>
    <name evidence="1" type="ORF">DGMP_11210</name>
</gene>
<accession>A0A8D5FK40</accession>
<organism evidence="1 2">
    <name type="scientific">Desulfomarina profundi</name>
    <dbReference type="NCBI Taxonomy" id="2772557"/>
    <lineage>
        <taxon>Bacteria</taxon>
        <taxon>Pseudomonadati</taxon>
        <taxon>Thermodesulfobacteriota</taxon>
        <taxon>Desulfobulbia</taxon>
        <taxon>Desulfobulbales</taxon>
        <taxon>Desulfobulbaceae</taxon>
        <taxon>Desulfomarina</taxon>
    </lineage>
</organism>
<dbReference type="KEGG" id="dbk:DGMP_11210"/>
<dbReference type="NCBIfam" id="NF038144">
    <property type="entry name" value="PxxKW"/>
    <property type="match status" value="1"/>
</dbReference>
<dbReference type="Proteomes" id="UP000826725">
    <property type="component" value="Chromosome"/>
</dbReference>
<dbReference type="AlphaFoldDB" id="A0A8D5FK40"/>
<dbReference type="Pfam" id="PF20657">
    <property type="entry name" value="DUF6811"/>
    <property type="match status" value="1"/>
</dbReference>
<name>A0A8D5FK40_9BACT</name>
<dbReference type="InterPro" id="IPR047766">
    <property type="entry name" value="PxxKW_fam"/>
</dbReference>
<reference evidence="1" key="1">
    <citation type="submission" date="2020-09" db="EMBL/GenBank/DDBJ databases">
        <title>Desulfogranum mesoprofundum gen. nov., sp. nov., a novel mesophilic, sulfate-reducing chemolithoautotroph isolated from a deep-sea hydrothermal vent chimney in the Suiyo Seamount.</title>
        <authorList>
            <person name="Hashimoto Y."/>
            <person name="Nakagawa S."/>
        </authorList>
    </citation>
    <scope>NUCLEOTIDE SEQUENCE</scope>
    <source>
        <strain evidence="1">KT2</strain>
    </source>
</reference>